<protein>
    <recommendedName>
        <fullName evidence="2">HTH CENPB-type domain-containing protein</fullName>
    </recommendedName>
</protein>
<dbReference type="Proteomes" id="UP000007148">
    <property type="component" value="Unassembled WGS sequence"/>
</dbReference>
<dbReference type="eggNOG" id="ENOG502SYBA">
    <property type="taxonomic scope" value="Eukaryota"/>
</dbReference>
<dbReference type="OrthoDB" id="2917041at2759"/>
<dbReference type="AlphaFoldDB" id="G4TYL3"/>
<feature type="domain" description="HTH CENPB-type" evidence="2">
    <location>
        <begin position="69"/>
        <end position="134"/>
    </location>
</feature>
<dbReference type="GO" id="GO:0005634">
    <property type="term" value="C:nucleus"/>
    <property type="evidence" value="ECO:0007669"/>
    <property type="project" value="TreeGrafter"/>
</dbReference>
<dbReference type="EMBL" id="CAFZ01000736">
    <property type="protein sequence ID" value="CCA76406.1"/>
    <property type="molecule type" value="Genomic_DNA"/>
</dbReference>
<dbReference type="InterPro" id="IPR050863">
    <property type="entry name" value="CenT-Element_Derived"/>
</dbReference>
<dbReference type="OMA" id="EVADWYY"/>
<evidence type="ECO:0000259" key="2">
    <source>
        <dbReference type="PROSITE" id="PS51253"/>
    </source>
</evidence>
<gene>
    <name evidence="3" type="ORF">PIIN_10399</name>
</gene>
<proteinExistence type="predicted"/>
<reference evidence="3 4" key="1">
    <citation type="journal article" date="2011" name="PLoS Pathog.">
        <title>Endophytic Life Strategies Decoded by Genome and Transcriptome Analyses of the Mutualistic Root Symbiont Piriformospora indica.</title>
        <authorList>
            <person name="Zuccaro A."/>
            <person name="Lahrmann U."/>
            <person name="Guldener U."/>
            <person name="Langen G."/>
            <person name="Pfiffi S."/>
            <person name="Biedenkopf D."/>
            <person name="Wong P."/>
            <person name="Samans B."/>
            <person name="Grimm C."/>
            <person name="Basiewicz M."/>
            <person name="Murat C."/>
            <person name="Martin F."/>
            <person name="Kogel K.H."/>
        </authorList>
    </citation>
    <scope>NUCLEOTIDE SEQUENCE [LARGE SCALE GENOMIC DNA]</scope>
    <source>
        <strain evidence="3 4">DSM 11827</strain>
    </source>
</reference>
<dbReference type="PANTHER" id="PTHR19303:SF74">
    <property type="entry name" value="POGO TRANSPOSABLE ELEMENT WITH KRAB DOMAIN"/>
    <property type="match status" value="1"/>
</dbReference>
<dbReference type="PROSITE" id="PS51253">
    <property type="entry name" value="HTH_CENPB"/>
    <property type="match status" value="1"/>
</dbReference>
<dbReference type="HOGENOM" id="CLU_1019822_0_0_1"/>
<evidence type="ECO:0000256" key="1">
    <source>
        <dbReference type="ARBA" id="ARBA00023125"/>
    </source>
</evidence>
<evidence type="ECO:0000313" key="4">
    <source>
        <dbReference type="Proteomes" id="UP000007148"/>
    </source>
</evidence>
<dbReference type="InterPro" id="IPR006600">
    <property type="entry name" value="HTH_CenpB_DNA-bd_dom"/>
</dbReference>
<evidence type="ECO:0000313" key="3">
    <source>
        <dbReference type="EMBL" id="CCA76406.1"/>
    </source>
</evidence>
<keyword evidence="4" id="KW-1185">Reference proteome</keyword>
<dbReference type="GO" id="GO:0003677">
    <property type="term" value="F:DNA binding"/>
    <property type="evidence" value="ECO:0007669"/>
    <property type="project" value="UniProtKB-KW"/>
</dbReference>
<comment type="caution">
    <text evidence="3">The sequence shown here is derived from an EMBL/GenBank/DDBJ whole genome shotgun (WGS) entry which is preliminary data.</text>
</comment>
<dbReference type="PANTHER" id="PTHR19303">
    <property type="entry name" value="TRANSPOSON"/>
    <property type="match status" value="1"/>
</dbReference>
<accession>G4TYL3</accession>
<dbReference type="InParanoid" id="G4TYL3"/>
<organism evidence="3 4">
    <name type="scientific">Serendipita indica (strain DSM 11827)</name>
    <name type="common">Root endophyte fungus</name>
    <name type="synonym">Piriformospora indica</name>
    <dbReference type="NCBI Taxonomy" id="1109443"/>
    <lineage>
        <taxon>Eukaryota</taxon>
        <taxon>Fungi</taxon>
        <taxon>Dikarya</taxon>
        <taxon>Basidiomycota</taxon>
        <taxon>Agaricomycotina</taxon>
        <taxon>Agaricomycetes</taxon>
        <taxon>Sebacinales</taxon>
        <taxon>Serendipitaceae</taxon>
        <taxon>Serendipita</taxon>
    </lineage>
</organism>
<name>G4TYL3_SERID</name>
<sequence length="273" mass="31130">MAPKSQTCPTLSRHEESRLKARRLEAAMAFMKQCRANGTLFTIHNVALRYGVSRTTLQHRWNGRKTRQEANEERQLLNRDEENALVEWIIFWGGKGMPLNAHSVRAIAMAICGQDVWKHWVERFKDRHSQRLKSTWTKAIDHSRAKALNPNIVCDFFLKLIAEVQGSKISASNIYNADEKGIQFGDYGQSKALVGRSQKTTRVIGNTSREMATVIECVCADGSSITPMVIFKGKRLSKYYFAQDTEMGDRCLRRKGVTCDWKKEMGASGKLRR</sequence>
<keyword evidence="1" id="KW-0238">DNA-binding</keyword>
<dbReference type="STRING" id="1109443.G4TYL3"/>